<dbReference type="PANTHER" id="PTHR48049:SF60">
    <property type="entry name" value="UDP-GLYCOSYLTRANSFERASE 91B1"/>
    <property type="match status" value="1"/>
</dbReference>
<dbReference type="GO" id="GO:0035251">
    <property type="term" value="F:UDP-glucosyltransferase activity"/>
    <property type="evidence" value="ECO:0007669"/>
    <property type="project" value="InterPro"/>
</dbReference>
<organism evidence="2 3">
    <name type="scientific">Gossypium lobatum</name>
    <dbReference type="NCBI Taxonomy" id="34289"/>
    <lineage>
        <taxon>Eukaryota</taxon>
        <taxon>Viridiplantae</taxon>
        <taxon>Streptophyta</taxon>
        <taxon>Embryophyta</taxon>
        <taxon>Tracheophyta</taxon>
        <taxon>Spermatophyta</taxon>
        <taxon>Magnoliopsida</taxon>
        <taxon>eudicotyledons</taxon>
        <taxon>Gunneridae</taxon>
        <taxon>Pentapetalae</taxon>
        <taxon>rosids</taxon>
        <taxon>malvids</taxon>
        <taxon>Malvales</taxon>
        <taxon>Malvaceae</taxon>
        <taxon>Malvoideae</taxon>
        <taxon>Gossypium</taxon>
    </lineage>
</organism>
<dbReference type="PANTHER" id="PTHR48049">
    <property type="entry name" value="GLYCOSYLTRANSFERASE"/>
    <property type="match status" value="1"/>
</dbReference>
<dbReference type="EMBL" id="JABEZX010000009">
    <property type="protein sequence ID" value="MBA0564544.1"/>
    <property type="molecule type" value="Genomic_DNA"/>
</dbReference>
<dbReference type="Gene3D" id="3.40.50.2000">
    <property type="entry name" value="Glycogen Phosphorylase B"/>
    <property type="match status" value="2"/>
</dbReference>
<reference evidence="2 3" key="1">
    <citation type="journal article" date="2019" name="Genome Biol. Evol.">
        <title>Insights into the evolution of the New World diploid cottons (Gossypium, subgenus Houzingenia) based on genome sequencing.</title>
        <authorList>
            <person name="Grover C.E."/>
            <person name="Arick M.A. 2nd"/>
            <person name="Thrash A."/>
            <person name="Conover J.L."/>
            <person name="Sanders W.S."/>
            <person name="Peterson D.G."/>
            <person name="Frelichowski J.E."/>
            <person name="Scheffler J.A."/>
            <person name="Scheffler B.E."/>
            <person name="Wendel J.F."/>
        </authorList>
    </citation>
    <scope>NUCLEOTIDE SEQUENCE [LARGE SCALE GENOMIC DNA]</scope>
    <source>
        <strain evidence="2">157</strain>
        <tissue evidence="2">Leaf</tissue>
    </source>
</reference>
<protein>
    <submittedName>
        <fullName evidence="2">Uncharacterized protein</fullName>
    </submittedName>
</protein>
<comment type="caution">
    <text evidence="2">The sequence shown here is derived from an EMBL/GenBank/DDBJ whole genome shotgun (WGS) entry which is preliminary data.</text>
</comment>
<evidence type="ECO:0000256" key="1">
    <source>
        <dbReference type="ARBA" id="ARBA00009995"/>
    </source>
</evidence>
<gene>
    <name evidence="2" type="ORF">Golob_009480</name>
</gene>
<comment type="similarity">
    <text evidence="1">Belongs to the UDP-glycosyltransferase family.</text>
</comment>
<name>A0A7J8MIW9_9ROSI</name>
<dbReference type="AlphaFoldDB" id="A0A7J8MIW9"/>
<keyword evidence="3" id="KW-1185">Reference proteome</keyword>
<accession>A0A7J8MIW9</accession>
<sequence length="117" mass="13359">MDYPNNIAFKLHETVTYKECDDIESDLERSATALLNCKILTLRTCYEFEPEALRVLSEIHQKPIVPLGLLPPSLSSIEDKGDENWEALKKWLDSKQEKSVFYVALGSEVSLSQESMH</sequence>
<dbReference type="InterPro" id="IPR050481">
    <property type="entry name" value="UDP-glycosyltransf_plant"/>
</dbReference>
<dbReference type="Proteomes" id="UP000593572">
    <property type="component" value="Unassembled WGS sequence"/>
</dbReference>
<dbReference type="SUPFAM" id="SSF53756">
    <property type="entry name" value="UDP-Glycosyltransferase/glycogen phosphorylase"/>
    <property type="match status" value="1"/>
</dbReference>
<evidence type="ECO:0000313" key="2">
    <source>
        <dbReference type="EMBL" id="MBA0564544.1"/>
    </source>
</evidence>
<evidence type="ECO:0000313" key="3">
    <source>
        <dbReference type="Proteomes" id="UP000593572"/>
    </source>
</evidence>
<proteinExistence type="inferred from homology"/>